<dbReference type="GO" id="GO:0046872">
    <property type="term" value="F:metal ion binding"/>
    <property type="evidence" value="ECO:0007669"/>
    <property type="project" value="UniProtKB-KW"/>
</dbReference>
<feature type="region of interest" description="Disordered" evidence="7">
    <location>
        <begin position="1"/>
        <end position="21"/>
    </location>
</feature>
<dbReference type="GO" id="GO:0008299">
    <property type="term" value="P:isoprenoid biosynthetic process"/>
    <property type="evidence" value="ECO:0007669"/>
    <property type="project" value="InterPro"/>
</dbReference>
<dbReference type="InterPro" id="IPR008949">
    <property type="entry name" value="Isoprenoid_synthase_dom_sf"/>
</dbReference>
<feature type="compositionally biased region" description="Polar residues" evidence="7">
    <location>
        <begin position="1"/>
        <end position="17"/>
    </location>
</feature>
<evidence type="ECO:0000256" key="6">
    <source>
        <dbReference type="RuleBase" id="RU004466"/>
    </source>
</evidence>
<comment type="cofactor">
    <cofactor evidence="1">
        <name>Mg(2+)</name>
        <dbReference type="ChEBI" id="CHEBI:18420"/>
    </cofactor>
</comment>
<dbReference type="Pfam" id="PF00348">
    <property type="entry name" value="polyprenyl_synt"/>
    <property type="match status" value="1"/>
</dbReference>
<evidence type="ECO:0000313" key="8">
    <source>
        <dbReference type="EMBL" id="OMF58693.1"/>
    </source>
</evidence>
<dbReference type="PROSITE" id="PS00723">
    <property type="entry name" value="POLYPRENYL_SYNTHASE_1"/>
    <property type="match status" value="1"/>
</dbReference>
<reference evidence="8 9" key="1">
    <citation type="submission" date="2016-11" db="EMBL/GenBank/DDBJ databases">
        <title>Paenibacillus species isolates.</title>
        <authorList>
            <person name="Beno S.M."/>
        </authorList>
    </citation>
    <scope>NUCLEOTIDE SEQUENCE [LARGE SCALE GENOMIC DNA]</scope>
    <source>
        <strain evidence="8 9">FSL R5-0378</strain>
    </source>
</reference>
<dbReference type="STRING" id="297318.BK138_09350"/>
<organism evidence="8 9">
    <name type="scientific">Paenibacillus rhizosphaerae</name>
    <dbReference type="NCBI Taxonomy" id="297318"/>
    <lineage>
        <taxon>Bacteria</taxon>
        <taxon>Bacillati</taxon>
        <taxon>Bacillota</taxon>
        <taxon>Bacilli</taxon>
        <taxon>Bacillales</taxon>
        <taxon>Paenibacillaceae</taxon>
        <taxon>Paenibacillus</taxon>
    </lineage>
</organism>
<evidence type="ECO:0000313" key="9">
    <source>
        <dbReference type="Proteomes" id="UP000187172"/>
    </source>
</evidence>
<evidence type="ECO:0000256" key="2">
    <source>
        <dbReference type="ARBA" id="ARBA00006706"/>
    </source>
</evidence>
<evidence type="ECO:0000256" key="4">
    <source>
        <dbReference type="ARBA" id="ARBA00022723"/>
    </source>
</evidence>
<dbReference type="SUPFAM" id="SSF48576">
    <property type="entry name" value="Terpenoid synthases"/>
    <property type="match status" value="1"/>
</dbReference>
<evidence type="ECO:0000256" key="5">
    <source>
        <dbReference type="ARBA" id="ARBA00022842"/>
    </source>
</evidence>
<dbReference type="EMBL" id="MRTP01000001">
    <property type="protein sequence ID" value="OMF58693.1"/>
    <property type="molecule type" value="Genomic_DNA"/>
</dbReference>
<evidence type="ECO:0000256" key="7">
    <source>
        <dbReference type="SAM" id="MobiDB-lite"/>
    </source>
</evidence>
<name>A0A1R1F3N9_9BACL</name>
<dbReference type="PROSITE" id="PS00444">
    <property type="entry name" value="POLYPRENYL_SYNTHASE_2"/>
    <property type="match status" value="1"/>
</dbReference>
<comment type="similarity">
    <text evidence="2 6">Belongs to the FPP/GGPP synthase family.</text>
</comment>
<dbReference type="InterPro" id="IPR033749">
    <property type="entry name" value="Polyprenyl_synt_CS"/>
</dbReference>
<dbReference type="InterPro" id="IPR000092">
    <property type="entry name" value="Polyprenyl_synt"/>
</dbReference>
<evidence type="ECO:0000256" key="1">
    <source>
        <dbReference type="ARBA" id="ARBA00001946"/>
    </source>
</evidence>
<dbReference type="CDD" id="cd00685">
    <property type="entry name" value="Trans_IPPS_HT"/>
    <property type="match status" value="1"/>
</dbReference>
<proteinExistence type="inferred from homology"/>
<dbReference type="PANTHER" id="PTHR12001:SF69">
    <property type="entry name" value="ALL TRANS-POLYPRENYL-DIPHOSPHATE SYNTHASE PDSS1"/>
    <property type="match status" value="1"/>
</dbReference>
<gene>
    <name evidence="8" type="ORF">BK138_09350</name>
</gene>
<dbReference type="RefSeq" id="WP_076168671.1">
    <property type="nucleotide sequence ID" value="NZ_MRTP01000001.1"/>
</dbReference>
<dbReference type="Proteomes" id="UP000187172">
    <property type="component" value="Unassembled WGS sequence"/>
</dbReference>
<accession>A0A1R1F3N9</accession>
<dbReference type="PANTHER" id="PTHR12001">
    <property type="entry name" value="GERANYLGERANYL PYROPHOSPHATE SYNTHASE"/>
    <property type="match status" value="1"/>
</dbReference>
<keyword evidence="4" id="KW-0479">Metal-binding</keyword>
<evidence type="ECO:0008006" key="10">
    <source>
        <dbReference type="Google" id="ProtNLM"/>
    </source>
</evidence>
<dbReference type="AlphaFoldDB" id="A0A1R1F3N9"/>
<keyword evidence="9" id="KW-1185">Reference proteome</keyword>
<dbReference type="GO" id="GO:0004659">
    <property type="term" value="F:prenyltransferase activity"/>
    <property type="evidence" value="ECO:0007669"/>
    <property type="project" value="InterPro"/>
</dbReference>
<dbReference type="Gene3D" id="1.10.600.10">
    <property type="entry name" value="Farnesyl Diphosphate Synthase"/>
    <property type="match status" value="1"/>
</dbReference>
<comment type="caution">
    <text evidence="8">The sequence shown here is derived from an EMBL/GenBank/DDBJ whole genome shotgun (WGS) entry which is preliminary data.</text>
</comment>
<dbReference type="SFLD" id="SFLDS00005">
    <property type="entry name" value="Isoprenoid_Synthase_Type_I"/>
    <property type="match status" value="1"/>
</dbReference>
<keyword evidence="3 6" id="KW-0808">Transferase</keyword>
<evidence type="ECO:0000256" key="3">
    <source>
        <dbReference type="ARBA" id="ARBA00022679"/>
    </source>
</evidence>
<protein>
    <recommendedName>
        <fullName evidence="10">Polyprenyl synthetase</fullName>
    </recommendedName>
</protein>
<keyword evidence="5" id="KW-0460">Magnesium</keyword>
<sequence>MYNLTRVSPSGDTSVYSGNHPGELHLPAPFREAMREFECQLEESLHEQGDYLSESDKALYRKGKRVRPKLLLLFALLCHPQELSPSLSSKVIGGAVSLEMLHVATLIHDDIIDAAAVRRGHETIYARQGTEMAILIGDLQFVQAIRKFTQLIENAHDLQLVQQVLDTGMELCKGEIDELKVDPGVSDLLALESRYMRTIDRKTARLISVSCRAGAALVNGSRRACWYAGQFGQKIGLAFQIMDDLKDLIQDLETAGKKPGTDLARKRVTLPHIYALPEFGPDHILHRLLTDRGYEPSPKELEEARHAVLHSSGMVQAYSKARELVLDAVELLQLFPPGPYCSEIERMARSILE</sequence>